<comment type="similarity">
    <text evidence="2">Belongs to the bacterial solute-binding protein 7 family.</text>
</comment>
<dbReference type="AlphaFoldDB" id="A0A9D2P276"/>
<keyword evidence="3" id="KW-0813">Transport</keyword>
<evidence type="ECO:0000256" key="2">
    <source>
        <dbReference type="ARBA" id="ARBA00009023"/>
    </source>
</evidence>
<dbReference type="NCBIfam" id="TIGR00787">
    <property type="entry name" value="dctP"/>
    <property type="match status" value="1"/>
</dbReference>
<dbReference type="Proteomes" id="UP000823882">
    <property type="component" value="Unassembled WGS sequence"/>
</dbReference>
<evidence type="ECO:0000256" key="1">
    <source>
        <dbReference type="ARBA" id="ARBA00004196"/>
    </source>
</evidence>
<name>A0A9D2P276_9FIRM</name>
<feature type="chain" id="PRO_5039636014" evidence="6">
    <location>
        <begin position="20"/>
        <end position="351"/>
    </location>
</feature>
<evidence type="ECO:0000256" key="6">
    <source>
        <dbReference type="SAM" id="SignalP"/>
    </source>
</evidence>
<dbReference type="PANTHER" id="PTHR33376:SF4">
    <property type="entry name" value="SIALIC ACID-BINDING PERIPLASMIC PROTEIN SIAP"/>
    <property type="match status" value="1"/>
</dbReference>
<dbReference type="Pfam" id="PF03480">
    <property type="entry name" value="DctP"/>
    <property type="match status" value="1"/>
</dbReference>
<comment type="subcellular location">
    <subcellularLocation>
        <location evidence="1">Cell envelope</location>
    </subcellularLocation>
</comment>
<reference evidence="7" key="1">
    <citation type="journal article" date="2021" name="PeerJ">
        <title>Extensive microbial diversity within the chicken gut microbiome revealed by metagenomics and culture.</title>
        <authorList>
            <person name="Gilroy R."/>
            <person name="Ravi A."/>
            <person name="Getino M."/>
            <person name="Pursley I."/>
            <person name="Horton D.L."/>
            <person name="Alikhan N.F."/>
            <person name="Baker D."/>
            <person name="Gharbi K."/>
            <person name="Hall N."/>
            <person name="Watson M."/>
            <person name="Adriaenssens E.M."/>
            <person name="Foster-Nyarko E."/>
            <person name="Jarju S."/>
            <person name="Secka A."/>
            <person name="Antonio M."/>
            <person name="Oren A."/>
            <person name="Chaudhuri R.R."/>
            <person name="La Ragione R."/>
            <person name="Hildebrand F."/>
            <person name="Pallen M.J."/>
        </authorList>
    </citation>
    <scope>NUCLEOTIDE SEQUENCE</scope>
    <source>
        <strain evidence="7">CHK186-1790</strain>
    </source>
</reference>
<comment type="caution">
    <text evidence="7">The sequence shown here is derived from an EMBL/GenBank/DDBJ whole genome shotgun (WGS) entry which is preliminary data.</text>
</comment>
<feature type="signal peptide" evidence="6">
    <location>
        <begin position="1"/>
        <end position="19"/>
    </location>
</feature>
<accession>A0A9D2P276</accession>
<dbReference type="Gene3D" id="3.40.190.170">
    <property type="entry name" value="Bacterial extracellular solute-binding protein, family 7"/>
    <property type="match status" value="1"/>
</dbReference>
<reference evidence="7" key="2">
    <citation type="submission" date="2021-04" db="EMBL/GenBank/DDBJ databases">
        <authorList>
            <person name="Gilroy R."/>
        </authorList>
    </citation>
    <scope>NUCLEOTIDE SEQUENCE</scope>
    <source>
        <strain evidence="7">CHK186-1790</strain>
    </source>
</reference>
<dbReference type="InterPro" id="IPR004682">
    <property type="entry name" value="TRAP_DctP"/>
</dbReference>
<dbReference type="InterPro" id="IPR018389">
    <property type="entry name" value="DctP_fam"/>
</dbReference>
<keyword evidence="4 6" id="KW-0732">Signal</keyword>
<sequence length="351" mass="37713">MKKKLSALLLASAMMLGLAACGGGGASTPAPEGTTPAENTNPDATLTLRIGISTNEEDPRAIAAQQFADEIAEKTDGALTAQVYPSGQLGGDADLINSMALDSGTVDIIITDASNFATYDPKMGISALPFQFADFEEAWAFMDSEVEAEAEEGLLDFNMRVLAHYCNGFRCVTNNKGPIETPADMQGMLIRTPENPVIMATMTALGANPQPLAFSELYQALNQGTYDAQENPIPVIYNNQLYEVQDYLSVTNHIYSGMCFTIAESTWNKLSAEQQEIVSAAAVASAEYDRELNKQMSDELVATLEESGMQINYPDLQPFADATASVLTDNADDYGDLLDKLTAWKEAYAAG</sequence>
<organism evidence="7 8">
    <name type="scientific">Candidatus Intestinimonas pullistercoris</name>
    <dbReference type="NCBI Taxonomy" id="2838623"/>
    <lineage>
        <taxon>Bacteria</taxon>
        <taxon>Bacillati</taxon>
        <taxon>Bacillota</taxon>
        <taxon>Clostridia</taxon>
        <taxon>Eubacteriales</taxon>
        <taxon>Intestinimonas</taxon>
    </lineage>
</organism>
<evidence type="ECO:0000256" key="4">
    <source>
        <dbReference type="ARBA" id="ARBA00022729"/>
    </source>
</evidence>
<proteinExistence type="inferred from homology"/>
<evidence type="ECO:0000313" key="8">
    <source>
        <dbReference type="Proteomes" id="UP000823882"/>
    </source>
</evidence>
<dbReference type="PANTHER" id="PTHR33376">
    <property type="match status" value="1"/>
</dbReference>
<dbReference type="PIRSF" id="PIRSF006470">
    <property type="entry name" value="DctB"/>
    <property type="match status" value="1"/>
</dbReference>
<dbReference type="GO" id="GO:0055085">
    <property type="term" value="P:transmembrane transport"/>
    <property type="evidence" value="ECO:0007669"/>
    <property type="project" value="InterPro"/>
</dbReference>
<protein>
    <submittedName>
        <fullName evidence="7">TRAP transporter substrate-binding protein</fullName>
    </submittedName>
</protein>
<feature type="region of interest" description="Disordered" evidence="5">
    <location>
        <begin position="24"/>
        <end position="43"/>
    </location>
</feature>
<dbReference type="NCBIfam" id="NF037995">
    <property type="entry name" value="TRAP_S1"/>
    <property type="match status" value="1"/>
</dbReference>
<dbReference type="EMBL" id="DWWJ01000148">
    <property type="protein sequence ID" value="HJC41540.1"/>
    <property type="molecule type" value="Genomic_DNA"/>
</dbReference>
<evidence type="ECO:0000256" key="3">
    <source>
        <dbReference type="ARBA" id="ARBA00022448"/>
    </source>
</evidence>
<evidence type="ECO:0000313" key="7">
    <source>
        <dbReference type="EMBL" id="HJC41540.1"/>
    </source>
</evidence>
<dbReference type="GO" id="GO:0030288">
    <property type="term" value="C:outer membrane-bounded periplasmic space"/>
    <property type="evidence" value="ECO:0007669"/>
    <property type="project" value="InterPro"/>
</dbReference>
<dbReference type="InterPro" id="IPR038404">
    <property type="entry name" value="TRAP_DctP_sf"/>
</dbReference>
<dbReference type="PROSITE" id="PS51257">
    <property type="entry name" value="PROKAR_LIPOPROTEIN"/>
    <property type="match status" value="1"/>
</dbReference>
<evidence type="ECO:0000256" key="5">
    <source>
        <dbReference type="SAM" id="MobiDB-lite"/>
    </source>
</evidence>
<gene>
    <name evidence="7" type="ORF">H9701_08305</name>
</gene>
<dbReference type="CDD" id="cd13603">
    <property type="entry name" value="PBP2_TRAP_Siap_TeaA_like"/>
    <property type="match status" value="1"/>
</dbReference>